<dbReference type="InterPro" id="IPR013783">
    <property type="entry name" value="Ig-like_fold"/>
</dbReference>
<dbReference type="Gene3D" id="2.60.40.10">
    <property type="entry name" value="Immunoglobulins"/>
    <property type="match status" value="1"/>
</dbReference>
<evidence type="ECO:0008006" key="2">
    <source>
        <dbReference type="Google" id="ProtNLM"/>
    </source>
</evidence>
<sequence length="123" mass="13599">MVFRNCLHVYAPNRPKYSIRENRSTYKMFMWLLIRAFKKEDIGTYNCVSTNSLGRAEGTLRLYGLAEAARGESTRNVANNAADGGVTFTPPTVSDTALHYCLSVNQAGKEISPVQSCRSGTVD</sequence>
<dbReference type="InterPro" id="IPR036179">
    <property type="entry name" value="Ig-like_dom_sf"/>
</dbReference>
<gene>
    <name evidence="1" type="ORF">TDIB3V08_LOCUS6961</name>
</gene>
<organism evidence="1">
    <name type="scientific">Timema douglasi</name>
    <name type="common">Walking stick</name>
    <dbReference type="NCBI Taxonomy" id="61478"/>
    <lineage>
        <taxon>Eukaryota</taxon>
        <taxon>Metazoa</taxon>
        <taxon>Ecdysozoa</taxon>
        <taxon>Arthropoda</taxon>
        <taxon>Hexapoda</taxon>
        <taxon>Insecta</taxon>
        <taxon>Pterygota</taxon>
        <taxon>Neoptera</taxon>
        <taxon>Polyneoptera</taxon>
        <taxon>Phasmatodea</taxon>
        <taxon>Timematodea</taxon>
        <taxon>Timematoidea</taxon>
        <taxon>Timematidae</taxon>
        <taxon>Timema</taxon>
    </lineage>
</organism>
<dbReference type="SUPFAM" id="SSF48726">
    <property type="entry name" value="Immunoglobulin"/>
    <property type="match status" value="1"/>
</dbReference>
<evidence type="ECO:0000313" key="1">
    <source>
        <dbReference type="EMBL" id="CAD7200749.1"/>
    </source>
</evidence>
<proteinExistence type="predicted"/>
<protein>
    <recommendedName>
        <fullName evidence="2">Immunoglobulin I-set domain-containing protein</fullName>
    </recommendedName>
</protein>
<dbReference type="EMBL" id="OA567738">
    <property type="protein sequence ID" value="CAD7200749.1"/>
    <property type="molecule type" value="Genomic_DNA"/>
</dbReference>
<dbReference type="AlphaFoldDB" id="A0A7R8VLJ4"/>
<reference evidence="1" key="1">
    <citation type="submission" date="2020-11" db="EMBL/GenBank/DDBJ databases">
        <authorList>
            <person name="Tran Van P."/>
        </authorList>
    </citation>
    <scope>NUCLEOTIDE SEQUENCE</scope>
</reference>
<accession>A0A7R8VLJ4</accession>
<name>A0A7R8VLJ4_TIMDO</name>